<protein>
    <submittedName>
        <fullName evidence="1">Uncharacterized protein</fullName>
    </submittedName>
</protein>
<name>A0ABU0FRW6_9BACI</name>
<gene>
    <name evidence="1" type="ORF">J2S25_000511</name>
</gene>
<keyword evidence="2" id="KW-1185">Reference proteome</keyword>
<comment type="caution">
    <text evidence="1">The sequence shown here is derived from an EMBL/GenBank/DDBJ whole genome shotgun (WGS) entry which is preliminary data.</text>
</comment>
<evidence type="ECO:0000313" key="1">
    <source>
        <dbReference type="EMBL" id="MDQ0412331.1"/>
    </source>
</evidence>
<proteinExistence type="predicted"/>
<reference evidence="1 2" key="1">
    <citation type="submission" date="2023-07" db="EMBL/GenBank/DDBJ databases">
        <title>Genomic Encyclopedia of Type Strains, Phase IV (KMG-IV): sequencing the most valuable type-strain genomes for metagenomic binning, comparative biology and taxonomic classification.</title>
        <authorList>
            <person name="Goeker M."/>
        </authorList>
    </citation>
    <scope>NUCLEOTIDE SEQUENCE [LARGE SCALE GENOMIC DNA]</scope>
    <source>
        <strain evidence="1 2">DSM 19598</strain>
    </source>
</reference>
<sequence length="53" mass="6393">MKFKVYDNAHDFERKIEPYLLEKEDVFSLFYGVLQAIKGNWIGKDFRLCSSRF</sequence>
<dbReference type="Proteomes" id="UP001242313">
    <property type="component" value="Unassembled WGS sequence"/>
</dbReference>
<accession>A0ABU0FRW6</accession>
<evidence type="ECO:0000313" key="2">
    <source>
        <dbReference type="Proteomes" id="UP001242313"/>
    </source>
</evidence>
<dbReference type="EMBL" id="JAUSUN010000002">
    <property type="protein sequence ID" value="MDQ0412331.1"/>
    <property type="molecule type" value="Genomic_DNA"/>
</dbReference>
<organism evidence="1 2">
    <name type="scientific">Mesobacillus stamsii</name>
    <dbReference type="NCBI Taxonomy" id="225347"/>
    <lineage>
        <taxon>Bacteria</taxon>
        <taxon>Bacillati</taxon>
        <taxon>Bacillota</taxon>
        <taxon>Bacilli</taxon>
        <taxon>Bacillales</taxon>
        <taxon>Bacillaceae</taxon>
        <taxon>Mesobacillus</taxon>
    </lineage>
</organism>